<comment type="similarity">
    <text evidence="1">Belongs to the glycosyltransferase 2 family.</text>
</comment>
<dbReference type="InterPro" id="IPR001173">
    <property type="entry name" value="Glyco_trans_2-like"/>
</dbReference>
<keyword evidence="4" id="KW-0472">Membrane</keyword>
<reference evidence="6 7" key="1">
    <citation type="submission" date="2014-09" db="EMBL/GenBank/DDBJ databases">
        <authorList>
            <person name="McGinnis J.M."/>
            <person name="Wolfgang W.J."/>
        </authorList>
    </citation>
    <scope>NUCLEOTIDE SEQUENCE [LARGE SCALE GENOMIC DNA]</scope>
    <source>
        <strain evidence="6 7">5503</strain>
    </source>
</reference>
<dbReference type="EMBL" id="JRKQ01000045">
    <property type="protein sequence ID" value="KGJ22162.1"/>
    <property type="molecule type" value="Genomic_DNA"/>
</dbReference>
<accession>A0A099GHX1</accession>
<organism evidence="6 7">
    <name type="scientific">Paracoccus sanguinis</name>
    <dbReference type="NCBI Taxonomy" id="1545044"/>
    <lineage>
        <taxon>Bacteria</taxon>
        <taxon>Pseudomonadati</taxon>
        <taxon>Pseudomonadota</taxon>
        <taxon>Alphaproteobacteria</taxon>
        <taxon>Rhodobacterales</taxon>
        <taxon>Paracoccaceae</taxon>
        <taxon>Paracoccus</taxon>
    </lineage>
</organism>
<keyword evidence="2" id="KW-0328">Glycosyltransferase</keyword>
<dbReference type="Pfam" id="PF00535">
    <property type="entry name" value="Glycos_transf_2"/>
    <property type="match status" value="1"/>
</dbReference>
<evidence type="ECO:0000313" key="6">
    <source>
        <dbReference type="EMBL" id="KGJ22162.1"/>
    </source>
</evidence>
<name>A0A099GHX1_9RHOB</name>
<feature type="domain" description="Glycosyltransferase 2-like" evidence="5">
    <location>
        <begin position="15"/>
        <end position="131"/>
    </location>
</feature>
<comment type="caution">
    <text evidence="6">The sequence shown here is derived from an EMBL/GenBank/DDBJ whole genome shotgun (WGS) entry which is preliminary data.</text>
</comment>
<evidence type="ECO:0000313" key="7">
    <source>
        <dbReference type="Proteomes" id="UP000029858"/>
    </source>
</evidence>
<keyword evidence="3 6" id="KW-0808">Transferase</keyword>
<sequence length="325" mass="35144">MTEPRTSPAPRIGAVVIGRNEGERLVRCLDSLTAAGLRRVVYVDSGSTDGSVAAAEARGAQVVLLDTAQPFTAARARNAGAAALPAGGDYIQFVDGDCALDPGWIPVASAFLDAHPKVAVACGRRREIAPEASVYNRLIDREWDTPVGEARACGGDALVRRAAFEAVGGFDPTLIAGEEPEMSVRLRAAGWRVWRLDAEMTRHDAAIHRFGQWWRRARRAGHAYAEGAAMHGHRPERHNVAQTRRALGWGLGIPCAAVLGGLLIHPALLVLVLAWPAQMLRLWRRSGDAAQAVFLTIGKLPEALGVLEYHGKRLTGRRARLIEYK</sequence>
<keyword evidence="4" id="KW-0812">Transmembrane</keyword>
<evidence type="ECO:0000256" key="4">
    <source>
        <dbReference type="SAM" id="Phobius"/>
    </source>
</evidence>
<evidence type="ECO:0000256" key="2">
    <source>
        <dbReference type="ARBA" id="ARBA00022676"/>
    </source>
</evidence>
<proteinExistence type="inferred from homology"/>
<dbReference type="Gene3D" id="3.90.550.10">
    <property type="entry name" value="Spore Coat Polysaccharide Biosynthesis Protein SpsA, Chain A"/>
    <property type="match status" value="1"/>
</dbReference>
<dbReference type="GO" id="GO:0016757">
    <property type="term" value="F:glycosyltransferase activity"/>
    <property type="evidence" value="ECO:0007669"/>
    <property type="project" value="UniProtKB-KW"/>
</dbReference>
<gene>
    <name evidence="6" type="ORF">IX56_09795</name>
</gene>
<dbReference type="InterPro" id="IPR029044">
    <property type="entry name" value="Nucleotide-diphossugar_trans"/>
</dbReference>
<dbReference type="AlphaFoldDB" id="A0A099GHX1"/>
<keyword evidence="4" id="KW-1133">Transmembrane helix</keyword>
<feature type="transmembrane region" description="Helical" evidence="4">
    <location>
        <begin position="247"/>
        <end position="275"/>
    </location>
</feature>
<protein>
    <submittedName>
        <fullName evidence="6">Glycosyl transferase</fullName>
    </submittedName>
</protein>
<dbReference type="PANTHER" id="PTHR43179:SF12">
    <property type="entry name" value="GALACTOFURANOSYLTRANSFERASE GLFT2"/>
    <property type="match status" value="1"/>
</dbReference>
<evidence type="ECO:0000256" key="3">
    <source>
        <dbReference type="ARBA" id="ARBA00022679"/>
    </source>
</evidence>
<evidence type="ECO:0000256" key="1">
    <source>
        <dbReference type="ARBA" id="ARBA00006739"/>
    </source>
</evidence>
<reference evidence="6 7" key="2">
    <citation type="submission" date="2014-10" db="EMBL/GenBank/DDBJ databases">
        <title>Paracoccus sanguinis sp. nov., isolated from clinical specimens of New York State patients.</title>
        <authorList>
            <person name="Mingle L.A."/>
            <person name="Cole J.A."/>
            <person name="Lapierre P."/>
            <person name="Musser K.A."/>
        </authorList>
    </citation>
    <scope>NUCLEOTIDE SEQUENCE [LARGE SCALE GENOMIC DNA]</scope>
    <source>
        <strain evidence="6 7">5503</strain>
    </source>
</reference>
<dbReference type="SUPFAM" id="SSF53448">
    <property type="entry name" value="Nucleotide-diphospho-sugar transferases"/>
    <property type="match status" value="1"/>
</dbReference>
<evidence type="ECO:0000259" key="5">
    <source>
        <dbReference type="Pfam" id="PF00535"/>
    </source>
</evidence>
<dbReference type="Proteomes" id="UP000029858">
    <property type="component" value="Unassembled WGS sequence"/>
</dbReference>
<dbReference type="RefSeq" id="WP_036709699.1">
    <property type="nucleotide sequence ID" value="NZ_JRKQ01000045.1"/>
</dbReference>
<dbReference type="PANTHER" id="PTHR43179">
    <property type="entry name" value="RHAMNOSYLTRANSFERASE WBBL"/>
    <property type="match status" value="1"/>
</dbReference>